<dbReference type="EMBL" id="CP041637">
    <property type="protein sequence ID" value="QDO93699.1"/>
    <property type="molecule type" value="Genomic_DNA"/>
</dbReference>
<dbReference type="Pfam" id="PF01757">
    <property type="entry name" value="Acyl_transf_3"/>
    <property type="match status" value="1"/>
</dbReference>
<keyword evidence="3" id="KW-0808">Transferase</keyword>
<proteinExistence type="predicted"/>
<dbReference type="KEGG" id="fop:FNB79_06815"/>
<sequence length="339" mass="39285">MSLERDRSLDTISGIMIIWMVILHSFQWGNLTGSMIYIFLLKCLYFFMSWFYYKTGFLYNKGKGLSMTFKKGLDQLITPMLIWTTVGYLLTIPGLLMGNYPLWKIPIAPLFFLVSSGDTIGNSPLWFLLSLFFIKIVFPFIARVNLNLKKIIAISLLCLSWVFEKNNIKIPFGLHSFPLGLFFTLSGLICKEFRVPDRIIKSGLWLVLPYIVLSIFFASYVDFHNNNLVYGNYWLFTLNALFAINLCLVLFREVNLKILSWIGEKSLVYLVIHWPIFFLIKISFVFLNISTENYLYVVSLFVIAICISTLIAKFIPYKYLGLQSSLIVNLNTKIISERN</sequence>
<feature type="transmembrane region" description="Helical" evidence="1">
    <location>
        <begin position="12"/>
        <end position="29"/>
    </location>
</feature>
<dbReference type="RefSeq" id="WP_143380601.1">
    <property type="nucleotide sequence ID" value="NZ_CP041637.1"/>
</dbReference>
<reference evidence="3 4" key="1">
    <citation type="submission" date="2019-07" db="EMBL/GenBank/DDBJ databases">
        <title>Genome sequencing for Formosa sp. PS13.</title>
        <authorList>
            <person name="Park S.-J."/>
        </authorList>
    </citation>
    <scope>NUCLEOTIDE SEQUENCE [LARGE SCALE GENOMIC DNA]</scope>
    <source>
        <strain evidence="3 4">PS13</strain>
    </source>
</reference>
<protein>
    <submittedName>
        <fullName evidence="3">Acyltransferase family protein</fullName>
    </submittedName>
</protein>
<evidence type="ECO:0000256" key="1">
    <source>
        <dbReference type="SAM" id="Phobius"/>
    </source>
</evidence>
<dbReference type="PANTHER" id="PTHR37312:SF1">
    <property type="entry name" value="MEMBRANE-BOUND ACYLTRANSFERASE YKRP-RELATED"/>
    <property type="match status" value="1"/>
</dbReference>
<organism evidence="3 4">
    <name type="scientific">Formosa sediminum</name>
    <dbReference type="NCBI Taxonomy" id="2594004"/>
    <lineage>
        <taxon>Bacteria</taxon>
        <taxon>Pseudomonadati</taxon>
        <taxon>Bacteroidota</taxon>
        <taxon>Flavobacteriia</taxon>
        <taxon>Flavobacteriales</taxon>
        <taxon>Flavobacteriaceae</taxon>
        <taxon>Formosa</taxon>
    </lineage>
</organism>
<evidence type="ECO:0000313" key="3">
    <source>
        <dbReference type="EMBL" id="QDO93699.1"/>
    </source>
</evidence>
<feature type="transmembrane region" description="Helical" evidence="1">
    <location>
        <begin position="202"/>
        <end position="221"/>
    </location>
</feature>
<dbReference type="Proteomes" id="UP000319209">
    <property type="component" value="Chromosome"/>
</dbReference>
<feature type="transmembrane region" description="Helical" evidence="1">
    <location>
        <begin position="123"/>
        <end position="141"/>
    </location>
</feature>
<feature type="transmembrane region" description="Helical" evidence="1">
    <location>
        <begin position="266"/>
        <end position="287"/>
    </location>
</feature>
<dbReference type="OrthoDB" id="9807605at2"/>
<dbReference type="InterPro" id="IPR002656">
    <property type="entry name" value="Acyl_transf_3_dom"/>
</dbReference>
<feature type="transmembrane region" description="Helical" evidence="1">
    <location>
        <begin position="293"/>
        <end position="315"/>
    </location>
</feature>
<feature type="transmembrane region" description="Helical" evidence="1">
    <location>
        <begin position="233"/>
        <end position="254"/>
    </location>
</feature>
<dbReference type="AlphaFoldDB" id="A0A516GQC1"/>
<keyword evidence="1" id="KW-0472">Membrane</keyword>
<keyword evidence="1" id="KW-0812">Transmembrane</keyword>
<dbReference type="InterPro" id="IPR052734">
    <property type="entry name" value="Nod_factor_acetyltransferase"/>
</dbReference>
<accession>A0A516GQC1</accession>
<feature type="transmembrane region" description="Helical" evidence="1">
    <location>
        <begin position="80"/>
        <end position="103"/>
    </location>
</feature>
<dbReference type="PANTHER" id="PTHR37312">
    <property type="entry name" value="MEMBRANE-BOUND ACYLTRANSFERASE YKRP-RELATED"/>
    <property type="match status" value="1"/>
</dbReference>
<feature type="domain" description="Acyltransferase 3" evidence="2">
    <location>
        <begin position="8"/>
        <end position="312"/>
    </location>
</feature>
<keyword evidence="4" id="KW-1185">Reference proteome</keyword>
<dbReference type="GO" id="GO:0016747">
    <property type="term" value="F:acyltransferase activity, transferring groups other than amino-acyl groups"/>
    <property type="evidence" value="ECO:0007669"/>
    <property type="project" value="InterPro"/>
</dbReference>
<keyword evidence="3" id="KW-0012">Acyltransferase</keyword>
<feature type="transmembrane region" description="Helical" evidence="1">
    <location>
        <begin position="170"/>
        <end position="190"/>
    </location>
</feature>
<keyword evidence="1" id="KW-1133">Transmembrane helix</keyword>
<feature type="transmembrane region" description="Helical" evidence="1">
    <location>
        <begin position="35"/>
        <end position="53"/>
    </location>
</feature>
<name>A0A516GQC1_9FLAO</name>
<gene>
    <name evidence="3" type="ORF">FNB79_06815</name>
</gene>
<evidence type="ECO:0000259" key="2">
    <source>
        <dbReference type="Pfam" id="PF01757"/>
    </source>
</evidence>
<evidence type="ECO:0000313" key="4">
    <source>
        <dbReference type="Proteomes" id="UP000319209"/>
    </source>
</evidence>